<sequence>MVANNTFGRESAKNKWIIGVLKSVQHSFAVRHLESDRDTLSLFLFLIFKNR</sequence>
<organism evidence="1 2">
    <name type="scientific">Vibrio orientalis CIP 102891 = ATCC 33934</name>
    <dbReference type="NCBI Taxonomy" id="675816"/>
    <lineage>
        <taxon>Bacteria</taxon>
        <taxon>Pseudomonadati</taxon>
        <taxon>Pseudomonadota</taxon>
        <taxon>Gammaproteobacteria</taxon>
        <taxon>Vibrionales</taxon>
        <taxon>Vibrionaceae</taxon>
        <taxon>Vibrio</taxon>
        <taxon>Vibrio oreintalis group</taxon>
    </lineage>
</organism>
<dbReference type="Proteomes" id="UP000002817">
    <property type="component" value="Unassembled WGS sequence"/>
</dbReference>
<gene>
    <name evidence="1" type="ORF">VIOR3934_08806</name>
</gene>
<evidence type="ECO:0000313" key="2">
    <source>
        <dbReference type="Proteomes" id="UP000002817"/>
    </source>
</evidence>
<dbReference type="EMBL" id="AFWH01000034">
    <property type="protein sequence ID" value="EGU49022.1"/>
    <property type="molecule type" value="Genomic_DNA"/>
</dbReference>
<name>F9SUV3_VIBOR</name>
<comment type="caution">
    <text evidence="1">The sequence shown here is derived from an EMBL/GenBank/DDBJ whole genome shotgun (WGS) entry which is preliminary data.</text>
</comment>
<dbReference type="AlphaFoldDB" id="F9SUV3"/>
<evidence type="ECO:0000313" key="1">
    <source>
        <dbReference type="EMBL" id="EGU49022.1"/>
    </source>
</evidence>
<reference evidence="1 2" key="1">
    <citation type="journal article" date="2012" name="Int. J. Syst. Evol. Microbiol.">
        <title>Vibrio caribbeanicus sp. nov., isolated from the marine sponge Scleritoderma cyanea.</title>
        <authorList>
            <person name="Hoffmann M."/>
            <person name="Monday S.R."/>
            <person name="Allard M.W."/>
            <person name="Strain E.A."/>
            <person name="Whittaker P."/>
            <person name="Naum M."/>
            <person name="McCarthy P.J."/>
            <person name="Lopez J.V."/>
            <person name="Fischer M."/>
            <person name="Brown E.W."/>
        </authorList>
    </citation>
    <scope>NUCLEOTIDE SEQUENCE [LARGE SCALE GENOMIC DNA]</scope>
    <source>
        <strain evidence="2">CIP 102891 / ATCC 33934</strain>
    </source>
</reference>
<protein>
    <submittedName>
        <fullName evidence="1">Uncharacterized protein</fullName>
    </submittedName>
</protein>
<proteinExistence type="predicted"/>
<accession>F9SUV3</accession>